<dbReference type="InterPro" id="IPR016047">
    <property type="entry name" value="M23ase_b-sheet_dom"/>
</dbReference>
<evidence type="ECO:0000256" key="1">
    <source>
        <dbReference type="ARBA" id="ARBA00022729"/>
    </source>
</evidence>
<feature type="domain" description="M23ase beta-sheet core" evidence="3">
    <location>
        <begin position="336"/>
        <end position="396"/>
    </location>
</feature>
<keyword evidence="2" id="KW-0812">Transmembrane</keyword>
<dbReference type="PANTHER" id="PTHR21666:SF289">
    <property type="entry name" value="L-ALA--D-GLU ENDOPEPTIDASE"/>
    <property type="match status" value="1"/>
</dbReference>
<dbReference type="InterPro" id="IPR011055">
    <property type="entry name" value="Dup_hybrid_motif"/>
</dbReference>
<keyword evidence="1" id="KW-0732">Signal</keyword>
<evidence type="ECO:0000259" key="3">
    <source>
        <dbReference type="Pfam" id="PF01551"/>
    </source>
</evidence>
<dbReference type="Proteomes" id="UP000199227">
    <property type="component" value="Unassembled WGS sequence"/>
</dbReference>
<dbReference type="Pfam" id="PF01551">
    <property type="entry name" value="Peptidase_M23"/>
    <property type="match status" value="1"/>
</dbReference>
<dbReference type="EMBL" id="FOXB01000060">
    <property type="protein sequence ID" value="SFP93733.1"/>
    <property type="molecule type" value="Genomic_DNA"/>
</dbReference>
<dbReference type="OrthoDB" id="9765786at2"/>
<reference evidence="4 5" key="1">
    <citation type="submission" date="2016-10" db="EMBL/GenBank/DDBJ databases">
        <authorList>
            <person name="de Groot N.N."/>
        </authorList>
    </citation>
    <scope>NUCLEOTIDE SEQUENCE [LARGE SCALE GENOMIC DNA]</scope>
    <source>
        <strain evidence="4 5">EP1-55-1</strain>
    </source>
</reference>
<accession>A0A1I5UEP4</accession>
<dbReference type="InterPro" id="IPR050570">
    <property type="entry name" value="Cell_wall_metabolism_enzyme"/>
</dbReference>
<keyword evidence="2" id="KW-1133">Transmembrane helix</keyword>
<dbReference type="SUPFAM" id="SSF51261">
    <property type="entry name" value="Duplicated hybrid motif"/>
    <property type="match status" value="1"/>
</dbReference>
<gene>
    <name evidence="4" type="ORF">SAMN05216234_16011</name>
</gene>
<feature type="transmembrane region" description="Helical" evidence="2">
    <location>
        <begin position="12"/>
        <end position="31"/>
    </location>
</feature>
<name>A0A1I5UEP4_9BACT</name>
<evidence type="ECO:0000256" key="2">
    <source>
        <dbReference type="SAM" id="Phobius"/>
    </source>
</evidence>
<dbReference type="GO" id="GO:0004222">
    <property type="term" value="F:metalloendopeptidase activity"/>
    <property type="evidence" value="ECO:0007669"/>
    <property type="project" value="TreeGrafter"/>
</dbReference>
<dbReference type="Gene3D" id="2.70.70.10">
    <property type="entry name" value="Glucose Permease (Domain IIA)"/>
    <property type="match status" value="1"/>
</dbReference>
<dbReference type="CDD" id="cd12797">
    <property type="entry name" value="M23_peptidase"/>
    <property type="match status" value="1"/>
</dbReference>
<proteinExistence type="predicted"/>
<keyword evidence="2" id="KW-0472">Membrane</keyword>
<protein>
    <submittedName>
        <fullName evidence="4">Peptidase family M23</fullName>
    </submittedName>
</protein>
<evidence type="ECO:0000313" key="4">
    <source>
        <dbReference type="EMBL" id="SFP93733.1"/>
    </source>
</evidence>
<dbReference type="AlphaFoldDB" id="A0A1I5UEP4"/>
<dbReference type="RefSeq" id="WP_092914159.1">
    <property type="nucleotide sequence ID" value="NZ_FOXB01000060.1"/>
</dbReference>
<evidence type="ECO:0000313" key="5">
    <source>
        <dbReference type="Proteomes" id="UP000199227"/>
    </source>
</evidence>
<sequence length="404" mass="47171">MKKGLFIKKNRPVFFYFYLFLLITTGLLYIFSSNYFERESPVVTIENNNFWNLKKPIEFTISDNSGIKEYKIILETENFKKEIVHEKLFERKKSLKVVVKSPHILRSKIYKLNNKYINLIVKIRDISKWKIYGNQTVKTFTLKVDTKKPYINIIEHSYKISRGGSALVIFQASDENFQSIYIQINNGKKFKVEHFIDNYYISLIAWPISEKYFKATIVAKDKAGNISKVYIPLYLNNKFYKTSNINLSDKFLQNKIPKIANKLEKTDKCTNTINCFKYINEELRHINEKLIQNTASFKSYKFNFKPLNPLKNAAVLASFGGHRKFFYKGKLISESYHLGLDLASYAMSKIYLTNNGKVVFAKDNGIYGNTLIIAHGLGLYSLYAHCSSFNVSLYDKLYPRIIHL</sequence>
<dbReference type="PANTHER" id="PTHR21666">
    <property type="entry name" value="PEPTIDASE-RELATED"/>
    <property type="match status" value="1"/>
</dbReference>
<keyword evidence="5" id="KW-1185">Reference proteome</keyword>
<dbReference type="STRING" id="223786.SAMN05216234_16011"/>
<organism evidence="4 5">
    <name type="scientific">Hydrogenimonas thermophila</name>
    <dbReference type="NCBI Taxonomy" id="223786"/>
    <lineage>
        <taxon>Bacteria</taxon>
        <taxon>Pseudomonadati</taxon>
        <taxon>Campylobacterota</taxon>
        <taxon>Epsilonproteobacteria</taxon>
        <taxon>Campylobacterales</taxon>
        <taxon>Hydrogenimonadaceae</taxon>
        <taxon>Hydrogenimonas</taxon>
    </lineage>
</organism>